<evidence type="ECO:0000313" key="3">
    <source>
        <dbReference type="Proteomes" id="UP001049176"/>
    </source>
</evidence>
<organism evidence="2 3">
    <name type="scientific">Marasmius oreades</name>
    <name type="common">fairy-ring Marasmius</name>
    <dbReference type="NCBI Taxonomy" id="181124"/>
    <lineage>
        <taxon>Eukaryota</taxon>
        <taxon>Fungi</taxon>
        <taxon>Dikarya</taxon>
        <taxon>Basidiomycota</taxon>
        <taxon>Agaricomycotina</taxon>
        <taxon>Agaricomycetes</taxon>
        <taxon>Agaricomycetidae</taxon>
        <taxon>Agaricales</taxon>
        <taxon>Marasmiineae</taxon>
        <taxon>Marasmiaceae</taxon>
        <taxon>Marasmius</taxon>
    </lineage>
</organism>
<dbReference type="SUPFAM" id="SSF81383">
    <property type="entry name" value="F-box domain"/>
    <property type="match status" value="1"/>
</dbReference>
<reference evidence="2" key="1">
    <citation type="journal article" date="2021" name="Genome Biol. Evol.">
        <title>The assembled and annotated genome of the fairy-ring fungus Marasmius oreades.</title>
        <authorList>
            <person name="Hiltunen M."/>
            <person name="Ament-Velasquez S.L."/>
            <person name="Johannesson H."/>
        </authorList>
    </citation>
    <scope>NUCLEOTIDE SEQUENCE</scope>
    <source>
        <strain evidence="2">03SP1</strain>
    </source>
</reference>
<comment type="caution">
    <text evidence="2">The sequence shown here is derived from an EMBL/GenBank/DDBJ whole genome shotgun (WGS) entry which is preliminary data.</text>
</comment>
<protein>
    <recommendedName>
        <fullName evidence="1">F-box domain-containing protein</fullName>
    </recommendedName>
</protein>
<evidence type="ECO:0000259" key="1">
    <source>
        <dbReference type="PROSITE" id="PS50181"/>
    </source>
</evidence>
<name>A0A9P7RWR6_9AGAR</name>
<dbReference type="KEGG" id="more:E1B28_010176"/>
<dbReference type="RefSeq" id="XP_043007592.1">
    <property type="nucleotide sequence ID" value="XM_043155128.1"/>
</dbReference>
<dbReference type="OrthoDB" id="2688364at2759"/>
<proteinExistence type="predicted"/>
<dbReference type="EMBL" id="CM032186">
    <property type="protein sequence ID" value="KAG7091122.1"/>
    <property type="molecule type" value="Genomic_DNA"/>
</dbReference>
<evidence type="ECO:0000313" key="2">
    <source>
        <dbReference type="EMBL" id="KAG7091122.1"/>
    </source>
</evidence>
<dbReference type="PROSITE" id="PS50181">
    <property type="entry name" value="FBOX"/>
    <property type="match status" value="1"/>
</dbReference>
<feature type="domain" description="F-box" evidence="1">
    <location>
        <begin position="8"/>
        <end position="54"/>
    </location>
</feature>
<dbReference type="Proteomes" id="UP001049176">
    <property type="component" value="Chromosome 6"/>
</dbReference>
<accession>A0A9P7RWR6</accession>
<dbReference type="AlphaFoldDB" id="A0A9P7RWR6"/>
<dbReference type="InterPro" id="IPR001810">
    <property type="entry name" value="F-box_dom"/>
</dbReference>
<keyword evidence="3" id="KW-1185">Reference proteome</keyword>
<dbReference type="InterPro" id="IPR036047">
    <property type="entry name" value="F-box-like_dom_sf"/>
</dbReference>
<gene>
    <name evidence="2" type="ORF">E1B28_010176</name>
</gene>
<sequence length="455" mass="52074">MSTSSRLQLQLHNLPEDILFKIGSFLLPLDIIRLRQTAKWTRDFTSHRTFWTCCFRNSPLFLPPVKLEHQENVTLERLLIRAQRLDAYWDGNVHQIKHQRRLPFQLSRDGIRAIELYLGQYLLVGFFSGFSLFDLDRVDWDTPIFHISEDRVRFAYRTGYNRRSNSHYSGEVYIPIIRMDNSPESSIVLWQLRTTQYPPLIKIDNISINFSVASSAWVAHGFLIYHLGQTSSSYPLVYHITTQKRYQFESVSQHISQTVWTNHIYHHEYIPTARYILAMHIGYQETILEAFRVSNADMLVRTHFGVCPKGLTEPALISSVPEEVDLSSGTVITLSLAAIFHHDGLQAFRAFLHRNGTISFELPSAKGSSSYSLTVSSNLHERARAASRSANSTITLHLHDIDFRKSSDEPTEAVGVCPSSIVVPELADGVDHAWDGFKGRLCIQNDSHVDILDFV</sequence>
<dbReference type="GeneID" id="66079252"/>